<gene>
    <name evidence="2" type="ORF">A2V72_02410</name>
</gene>
<evidence type="ECO:0008006" key="4">
    <source>
        <dbReference type="Google" id="ProtNLM"/>
    </source>
</evidence>
<evidence type="ECO:0000313" key="2">
    <source>
        <dbReference type="EMBL" id="OGZ17805.1"/>
    </source>
</evidence>
<sequence>MFKSDFWKKFVWILIGLIFLGVVSLYLGGGYLVYPLKGGDSANALFHINYLYQYWPKAALWEPNYGAGLSLVGINYGAYWFPAMTARLFGWLPIQAMHFWQWLSIYATSVGIMVLGWMIIAPFWGILAGLFFLLSNISWIWDARVGLFSFQESFIFVPLFFIFLHKALYTNNQDNKIKVSLYTFLASIALALAYWFHLVTGVLVAEAALIYALLFSPKVLNFFTRIKYYFRILFLSLLLSSFWWVPFTFYNERVLKGRVDYFDLTSLPIVPWKIYFGIQGFTNQVHDIFFSFFALPVLILCLIGIILGVVRKNKLIINLFLISVFFFLQSIAKSIVPDIVRMFVFFFSLVNTRAILITIIFLPIIASFGVYAFSDLIFCKLNKGLAKSALVIVLSVFITVLLVWKLDRLPSGYLGYCDSSYGPEAYGTDVDCQKPAIEIIKSRFKAIFSPTKQEIAGGDFMKKVASLIPEGDNVRADITPRRGNDIQYWGLVSPVSILQSSNFITKIPIDFLSYHNDAYYKGKGNKEKIEQMANWFGLDYLILDSNEPEITASFANWPVTSQYGTIEIHQSPYSTYPVGLATHSNRPAILFFGDQKQDAYFKWWQLLVNGGLDYNKAFIVDGGRGIEYFNEDELTRFSTIFFWGEEYKNARETDKRIKKFLENGGRIVIDTGWEYTAPFWKKENLPDWMPVSVTDWQKFTKWQLTSSAPNLSDIITFWNPPKWDGDNWGAAVVKRENLRQQASPLITDDLTGEVLAAKMPYGKGEIIWTGLNLVGMAQMKETRAGTLVKSWLEKGEDTSQTFPINLKRRGPEKIEIALEGQSTPTWLYFRESFYPSWQAKSGNNKLDYYYGGPALMLVYLPAGTTKVTLSHNLHWTIMVGGIVSAIVFIGMVVSISYLLIRKLYKKSEI</sequence>
<feature type="transmembrane region" description="Helical" evidence="1">
    <location>
        <begin position="385"/>
        <end position="404"/>
    </location>
</feature>
<feature type="transmembrane region" description="Helical" evidence="1">
    <location>
        <begin position="202"/>
        <end position="221"/>
    </location>
</feature>
<dbReference type="EMBL" id="MHLW01000025">
    <property type="protein sequence ID" value="OGZ17805.1"/>
    <property type="molecule type" value="Genomic_DNA"/>
</dbReference>
<keyword evidence="1" id="KW-0812">Transmembrane</keyword>
<feature type="transmembrane region" description="Helical" evidence="1">
    <location>
        <begin position="228"/>
        <end position="245"/>
    </location>
</feature>
<reference evidence="2 3" key="1">
    <citation type="journal article" date="2016" name="Nat. Commun.">
        <title>Thousands of microbial genomes shed light on interconnected biogeochemical processes in an aquifer system.</title>
        <authorList>
            <person name="Anantharaman K."/>
            <person name="Brown C.T."/>
            <person name="Hug L.A."/>
            <person name="Sharon I."/>
            <person name="Castelle C.J."/>
            <person name="Probst A.J."/>
            <person name="Thomas B.C."/>
            <person name="Singh A."/>
            <person name="Wilkins M.J."/>
            <person name="Karaoz U."/>
            <person name="Brodie E.L."/>
            <person name="Williams K.H."/>
            <person name="Hubbard S.S."/>
            <person name="Banfield J.F."/>
        </authorList>
    </citation>
    <scope>NUCLEOTIDE SEQUENCE [LARGE SCALE GENOMIC DNA]</scope>
</reference>
<feature type="transmembrane region" description="Helical" evidence="1">
    <location>
        <begin position="103"/>
        <end position="133"/>
    </location>
</feature>
<feature type="transmembrane region" description="Helical" evidence="1">
    <location>
        <begin position="65"/>
        <end position="82"/>
    </location>
</feature>
<feature type="transmembrane region" description="Helical" evidence="1">
    <location>
        <begin position="875"/>
        <end position="900"/>
    </location>
</feature>
<evidence type="ECO:0000313" key="3">
    <source>
        <dbReference type="Proteomes" id="UP000178893"/>
    </source>
</evidence>
<feature type="transmembrane region" description="Helical" evidence="1">
    <location>
        <begin position="315"/>
        <end position="332"/>
    </location>
</feature>
<name>A0A1G2DVY4_9BACT</name>
<feature type="transmembrane region" description="Helical" evidence="1">
    <location>
        <begin position="352"/>
        <end position="373"/>
    </location>
</feature>
<dbReference type="InterPro" id="IPR029062">
    <property type="entry name" value="Class_I_gatase-like"/>
</dbReference>
<protein>
    <recommendedName>
        <fullName evidence="4">Membrane protein 6-pyruvoyl-tetrahydropterin synthase-related domain-containing protein</fullName>
    </recommendedName>
</protein>
<feature type="transmembrane region" description="Helical" evidence="1">
    <location>
        <begin position="288"/>
        <end position="310"/>
    </location>
</feature>
<feature type="transmembrane region" description="Helical" evidence="1">
    <location>
        <begin position="145"/>
        <end position="165"/>
    </location>
</feature>
<keyword evidence="1" id="KW-1133">Transmembrane helix</keyword>
<evidence type="ECO:0000256" key="1">
    <source>
        <dbReference type="SAM" id="Phobius"/>
    </source>
</evidence>
<dbReference type="AlphaFoldDB" id="A0A1G2DVY4"/>
<feature type="transmembrane region" description="Helical" evidence="1">
    <location>
        <begin position="12"/>
        <end position="34"/>
    </location>
</feature>
<dbReference type="SUPFAM" id="SSF52317">
    <property type="entry name" value="Class I glutamine amidotransferase-like"/>
    <property type="match status" value="1"/>
</dbReference>
<dbReference type="Proteomes" id="UP000178893">
    <property type="component" value="Unassembled WGS sequence"/>
</dbReference>
<comment type="caution">
    <text evidence="2">The sequence shown here is derived from an EMBL/GenBank/DDBJ whole genome shotgun (WGS) entry which is preliminary data.</text>
</comment>
<proteinExistence type="predicted"/>
<accession>A0A1G2DVY4</accession>
<keyword evidence="1" id="KW-0472">Membrane</keyword>
<organism evidence="2 3">
    <name type="scientific">Candidatus Nealsonbacteria bacterium RBG_13_37_56</name>
    <dbReference type="NCBI Taxonomy" id="1801661"/>
    <lineage>
        <taxon>Bacteria</taxon>
        <taxon>Candidatus Nealsoniibacteriota</taxon>
    </lineage>
</organism>